<name>A0ABR0SCY4_9HYPO</name>
<evidence type="ECO:0000313" key="2">
    <source>
        <dbReference type="Proteomes" id="UP001338125"/>
    </source>
</evidence>
<keyword evidence="2" id="KW-1185">Reference proteome</keyword>
<organism evidence="1 2">
    <name type="scientific">Cladobotryum mycophilum</name>
    <dbReference type="NCBI Taxonomy" id="491253"/>
    <lineage>
        <taxon>Eukaryota</taxon>
        <taxon>Fungi</taxon>
        <taxon>Dikarya</taxon>
        <taxon>Ascomycota</taxon>
        <taxon>Pezizomycotina</taxon>
        <taxon>Sordariomycetes</taxon>
        <taxon>Hypocreomycetidae</taxon>
        <taxon>Hypocreales</taxon>
        <taxon>Hypocreaceae</taxon>
        <taxon>Cladobotryum</taxon>
    </lineage>
</organism>
<reference evidence="1 2" key="1">
    <citation type="submission" date="2024-01" db="EMBL/GenBank/DDBJ databases">
        <title>Complete genome of Cladobotryum mycophilum ATHUM6906.</title>
        <authorList>
            <person name="Christinaki A.C."/>
            <person name="Myridakis A.I."/>
            <person name="Kouvelis V.N."/>
        </authorList>
    </citation>
    <scope>NUCLEOTIDE SEQUENCE [LARGE SCALE GENOMIC DNA]</scope>
    <source>
        <strain evidence="1 2">ATHUM6906</strain>
    </source>
</reference>
<sequence length="246" mass="27510">MTELPAIRYSTGSRPIGNAKNFSWEYPIPRCPFWDDLEFATGRNFPSVYSREDIGKLPIDPDSTDDRQTKLNLLLKLLRERSAEKEAGAAPETYLEVDSKGWSTLHLGIYTVQYALGLRGEAEQTVRVMVDKTEGNTKLSHSHTLAAVLLAKGDCVEAEKLEKPVRAWLVGLLGQDSPQALGAMRTIVRAVWRQGPGRRAEAKGLIAEWKETVDGMGGGQYGAYQDEEREMMDKIVSELDEEEHKD</sequence>
<dbReference type="EMBL" id="JAVFKD010000014">
    <property type="protein sequence ID" value="KAK5990011.1"/>
    <property type="molecule type" value="Genomic_DNA"/>
</dbReference>
<accession>A0ABR0SCY4</accession>
<dbReference type="Proteomes" id="UP001338125">
    <property type="component" value="Unassembled WGS sequence"/>
</dbReference>
<evidence type="ECO:0000313" key="1">
    <source>
        <dbReference type="EMBL" id="KAK5990011.1"/>
    </source>
</evidence>
<gene>
    <name evidence="1" type="ORF">PT974_08274</name>
</gene>
<proteinExistence type="predicted"/>
<comment type="caution">
    <text evidence="1">The sequence shown here is derived from an EMBL/GenBank/DDBJ whole genome shotgun (WGS) entry which is preliminary data.</text>
</comment>
<protein>
    <submittedName>
        <fullName evidence="1">Uncharacterized protein</fullName>
    </submittedName>
</protein>